<evidence type="ECO:0000256" key="1">
    <source>
        <dbReference type="SAM" id="SignalP"/>
    </source>
</evidence>
<dbReference type="PANTHER" id="PTHR46902:SF1">
    <property type="entry name" value="DOMON DOMAIN-CONTAINING PROTEIN FRRS1L"/>
    <property type="match status" value="1"/>
</dbReference>
<dbReference type="OrthoDB" id="8901859at2759"/>
<dbReference type="InterPro" id="IPR042789">
    <property type="entry name" value="FRRS1L"/>
</dbReference>
<dbReference type="GO" id="GO:0099072">
    <property type="term" value="P:regulation of postsynaptic membrane neurotransmitter receptor levels"/>
    <property type="evidence" value="ECO:0007669"/>
    <property type="project" value="TreeGrafter"/>
</dbReference>
<evidence type="ECO:0000313" key="3">
    <source>
        <dbReference type="Proteomes" id="UP001046870"/>
    </source>
</evidence>
<organism evidence="2 3">
    <name type="scientific">Megalops atlanticus</name>
    <name type="common">Tarpon</name>
    <name type="synonym">Clupea gigantea</name>
    <dbReference type="NCBI Taxonomy" id="7932"/>
    <lineage>
        <taxon>Eukaryota</taxon>
        <taxon>Metazoa</taxon>
        <taxon>Chordata</taxon>
        <taxon>Craniata</taxon>
        <taxon>Vertebrata</taxon>
        <taxon>Euteleostomi</taxon>
        <taxon>Actinopterygii</taxon>
        <taxon>Neopterygii</taxon>
        <taxon>Teleostei</taxon>
        <taxon>Elopiformes</taxon>
        <taxon>Megalopidae</taxon>
        <taxon>Megalops</taxon>
    </lineage>
</organism>
<accession>A0A9D3T006</accession>
<evidence type="ECO:0000313" key="2">
    <source>
        <dbReference type="EMBL" id="KAG7454996.1"/>
    </source>
</evidence>
<feature type="chain" id="PRO_5039542981" description="Ferric-chelate reductase 1" evidence="1">
    <location>
        <begin position="23"/>
        <end position="253"/>
    </location>
</feature>
<dbReference type="PROSITE" id="PS51257">
    <property type="entry name" value="PROKAR_LIPOPROTEIN"/>
    <property type="match status" value="1"/>
</dbReference>
<keyword evidence="3" id="KW-1185">Reference proteome</keyword>
<dbReference type="GO" id="GO:1900449">
    <property type="term" value="P:regulation of glutamate receptor signaling pathway"/>
    <property type="evidence" value="ECO:0007669"/>
    <property type="project" value="InterPro"/>
</dbReference>
<name>A0A9D3T006_MEGAT</name>
<dbReference type="EMBL" id="JAFDVH010000024">
    <property type="protein sequence ID" value="KAG7454996.1"/>
    <property type="molecule type" value="Genomic_DNA"/>
</dbReference>
<dbReference type="AlphaFoldDB" id="A0A9D3T006"/>
<evidence type="ECO:0008006" key="4">
    <source>
        <dbReference type="Google" id="ProtNLM"/>
    </source>
</evidence>
<keyword evidence="1" id="KW-0732">Signal</keyword>
<feature type="signal peptide" evidence="1">
    <location>
        <begin position="1"/>
        <end position="22"/>
    </location>
</feature>
<dbReference type="Proteomes" id="UP001046870">
    <property type="component" value="Chromosome 24"/>
</dbReference>
<dbReference type="PANTHER" id="PTHR46902">
    <property type="entry name" value="DOMON DOMAIN-CONTAINING PROTEIN FRRS1L"/>
    <property type="match status" value="1"/>
</dbReference>
<comment type="caution">
    <text evidence="2">The sequence shown here is derived from an EMBL/GenBank/DDBJ whole genome shotgun (WGS) entry which is preliminary data.</text>
</comment>
<proteinExistence type="predicted"/>
<protein>
    <recommendedName>
        <fullName evidence="4">Ferric-chelate reductase 1</fullName>
    </recommendedName>
</protein>
<sequence length="253" mass="25710">MDSRLTLVVSVVMGCLVLTVRGDGHLSNSTGSSDFTFLSVQPLTGVFNRTGCGVSKLCVEQPTECNPATNGTCAFVSSALSSVNGTDIAFELRGESTGYIALLLSPDSQQGNDKAYVCANSNNSVILTTALFNNSALTPDNTLPVSGALGSVSGNIIRCSFVASGLNATASSARSADTSFFVSFATGSFSNGVLGSPAVQLLSNRSLDLTNASSNASPSSAPTAPPTTAGGSALLHPALQGLVLLSMLILRLF</sequence>
<gene>
    <name evidence="2" type="ORF">MATL_G00251850</name>
</gene>
<reference evidence="2" key="1">
    <citation type="submission" date="2021-01" db="EMBL/GenBank/DDBJ databases">
        <authorList>
            <person name="Zahm M."/>
            <person name="Roques C."/>
            <person name="Cabau C."/>
            <person name="Klopp C."/>
            <person name="Donnadieu C."/>
            <person name="Jouanno E."/>
            <person name="Lampietro C."/>
            <person name="Louis A."/>
            <person name="Herpin A."/>
            <person name="Echchiki A."/>
            <person name="Berthelot C."/>
            <person name="Parey E."/>
            <person name="Roest-Crollius H."/>
            <person name="Braasch I."/>
            <person name="Postlethwait J."/>
            <person name="Bobe J."/>
            <person name="Montfort J."/>
            <person name="Bouchez O."/>
            <person name="Begum T."/>
            <person name="Mejri S."/>
            <person name="Adams A."/>
            <person name="Chen W.-J."/>
            <person name="Guiguen Y."/>
        </authorList>
    </citation>
    <scope>NUCLEOTIDE SEQUENCE</scope>
    <source>
        <strain evidence="2">YG-15Mar2019-1</strain>
        <tissue evidence="2">Brain</tissue>
    </source>
</reference>